<keyword evidence="1" id="KW-0732">Signal</keyword>
<keyword evidence="4" id="KW-1185">Reference proteome</keyword>
<evidence type="ECO:0000313" key="3">
    <source>
        <dbReference type="EMBL" id="MCX2937115.1"/>
    </source>
</evidence>
<evidence type="ECO:0000313" key="4">
    <source>
        <dbReference type="Proteomes" id="UP001300745"/>
    </source>
</evidence>
<comment type="caution">
    <text evidence="3">The sequence shown here is derived from an EMBL/GenBank/DDBJ whole genome shotgun (WGS) entry which is preliminary data.</text>
</comment>
<feature type="signal peptide" evidence="1">
    <location>
        <begin position="1"/>
        <end position="41"/>
    </location>
</feature>
<dbReference type="PANTHER" id="PTHR33371">
    <property type="entry name" value="INTERMEMBRANE PHOSPHOLIPID TRANSPORT SYSTEM BINDING PROTEIN MLAD-RELATED"/>
    <property type="match status" value="1"/>
</dbReference>
<evidence type="ECO:0000256" key="1">
    <source>
        <dbReference type="SAM" id="SignalP"/>
    </source>
</evidence>
<feature type="domain" description="Mce/MlaD" evidence="2">
    <location>
        <begin position="50"/>
        <end position="118"/>
    </location>
</feature>
<dbReference type="InterPro" id="IPR052336">
    <property type="entry name" value="MlaD_Phospholipid_Transporter"/>
</dbReference>
<dbReference type="EMBL" id="JAPJDO010000007">
    <property type="protein sequence ID" value="MCX2937115.1"/>
    <property type="molecule type" value="Genomic_DNA"/>
</dbReference>
<dbReference type="PANTHER" id="PTHR33371:SF4">
    <property type="entry name" value="INTERMEMBRANE PHOSPHOLIPID TRANSPORT SYSTEM BINDING PROTEIN MLAD"/>
    <property type="match status" value="1"/>
</dbReference>
<gene>
    <name evidence="3" type="ORF">ORI27_10405</name>
</gene>
<name>A0ABT3SCC1_9MYCO</name>
<protein>
    <submittedName>
        <fullName evidence="3">MCE family protein</fullName>
    </submittedName>
</protein>
<dbReference type="Pfam" id="PF02470">
    <property type="entry name" value="MlaD"/>
    <property type="match status" value="1"/>
</dbReference>
<reference evidence="3 4" key="1">
    <citation type="submission" date="2022-11" db="EMBL/GenBank/DDBJ databases">
        <title>Mycobacterium sp. nov.</title>
        <authorList>
            <person name="Papic B."/>
            <person name="Spicic S."/>
            <person name="Duvnjak S."/>
        </authorList>
    </citation>
    <scope>NUCLEOTIDE SEQUENCE [LARGE SCALE GENOMIC DNA]</scope>
    <source>
        <strain evidence="3 4">CVI_P4</strain>
    </source>
</reference>
<dbReference type="InterPro" id="IPR005693">
    <property type="entry name" value="Mce"/>
</dbReference>
<dbReference type="Proteomes" id="UP001300745">
    <property type="component" value="Unassembled WGS sequence"/>
</dbReference>
<sequence>MHSGSGKPLLMARCTFRRAVTAALIAAAVALATASCGGSRAARAAGDYCAILPDAVGLYAGNPITQMGYKIGTVDTVTPGARSVRVNFSLAEDRSLPANVKAVVRSTSILADRALELVGNYESGPRLRPDVCVSLDHSMTPKSLSEIIGSANTFINAVNAENSDNIGAVITQLDQAAKGNGPGINRILTTSSQLLDSPDGAISDMTSIVRNLGDVTDTLVATRDPLKQILNDGATTTPDLVDAIQGARKMTESLPQLIAAISDLEVRAGDEIQLTLDTVSDTTRILSPHAAGLASLLDPLPWWINGAANHFNNREFIMSFRPPLYRVRSPNGPLVCHFMNIDMPGSCANVAGQPYGVDVNLLQYVFVEASRR</sequence>
<organism evidence="3 4">
    <name type="scientific">Mycobacterium pinniadriaticum</name>
    <dbReference type="NCBI Taxonomy" id="2994102"/>
    <lineage>
        <taxon>Bacteria</taxon>
        <taxon>Bacillati</taxon>
        <taxon>Actinomycetota</taxon>
        <taxon>Actinomycetes</taxon>
        <taxon>Mycobacteriales</taxon>
        <taxon>Mycobacteriaceae</taxon>
        <taxon>Mycobacterium</taxon>
    </lineage>
</organism>
<proteinExistence type="predicted"/>
<dbReference type="InterPro" id="IPR003399">
    <property type="entry name" value="Mce/MlaD"/>
</dbReference>
<accession>A0ABT3SCC1</accession>
<dbReference type="NCBIfam" id="TIGR00996">
    <property type="entry name" value="Mtu_fam_mce"/>
    <property type="match status" value="1"/>
</dbReference>
<feature type="chain" id="PRO_5046979910" evidence="1">
    <location>
        <begin position="42"/>
        <end position="372"/>
    </location>
</feature>
<evidence type="ECO:0000259" key="2">
    <source>
        <dbReference type="Pfam" id="PF02470"/>
    </source>
</evidence>